<dbReference type="OrthoDB" id="9808936at2"/>
<comment type="similarity">
    <text evidence="10">Belongs to the glycosyltransferase 28 family. MurG subfamily.</text>
</comment>
<name>A0A1H4G5V3_9GAMM</name>
<dbReference type="UniPathway" id="UPA00219"/>
<evidence type="ECO:0000259" key="11">
    <source>
        <dbReference type="Pfam" id="PF03033"/>
    </source>
</evidence>
<sequence>MSDTSRKVLIMAGGTGGHVFPALATADILRQRGVVVEWLGSQVGIENEIVPKSGIPLYRISVTGLRGKGRLSLLLAPFRLARALGQALGVLHRAKPDVVLGMGGFASGPGGLAAWLLRVPVVVHEQNAIPGMTNRTLARLASKVLQAFPQAFAGRGDAITTGNPVRGPILELAPPVERFAGREGPLRLLVVGGSLGALAINEMLPRALALLPQEQRPEVWHQTGKRHLDSTTAAYAEAGVTASVVPFIDRMDKAYGWADLVLCRSGALTVSEIEIAGLGAIFVPFPHAVDDHQTANARHLEQAGAARVVQQSELNPERLAALLSELGSREQLLQMAERAREQARPEASTTVAEICLEVMK</sequence>
<feature type="domain" description="Glycosyltransferase family 28 N-terminal" evidence="11">
    <location>
        <begin position="8"/>
        <end position="145"/>
    </location>
</feature>
<reference evidence="14" key="1">
    <citation type="submission" date="2016-10" db="EMBL/GenBank/DDBJ databases">
        <authorList>
            <person name="Varghese N."/>
            <person name="Submissions S."/>
        </authorList>
    </citation>
    <scope>NUCLEOTIDE SEQUENCE [LARGE SCALE GENOMIC DNA]</scope>
    <source>
        <strain evidence="14">DSM 11526</strain>
    </source>
</reference>
<keyword evidence="6 10" id="KW-0573">Peptidoglycan synthesis</keyword>
<proteinExistence type="inferred from homology"/>
<keyword evidence="3 10" id="KW-0328">Glycosyltransferase</keyword>
<feature type="binding site" evidence="10">
    <location>
        <position position="194"/>
    </location>
    <ligand>
        <name>UDP-N-acetyl-alpha-D-glucosamine</name>
        <dbReference type="ChEBI" id="CHEBI:57705"/>
    </ligand>
</feature>
<dbReference type="Pfam" id="PF04101">
    <property type="entry name" value="Glyco_tran_28_C"/>
    <property type="match status" value="1"/>
</dbReference>
<protein>
    <recommendedName>
        <fullName evidence="10">UDP-N-acetylglucosamine--N-acetylmuramyl-(pentapeptide) pyrophosphoryl-undecaprenol N-acetylglucosamine transferase</fullName>
        <ecNumber evidence="10">2.4.1.227</ecNumber>
    </recommendedName>
    <alternativeName>
        <fullName evidence="10">Undecaprenyl-PP-MurNAc-pentapeptide-UDPGlcNAc GlcNAc transferase</fullName>
    </alternativeName>
</protein>
<dbReference type="GO" id="GO:0005886">
    <property type="term" value="C:plasma membrane"/>
    <property type="evidence" value="ECO:0007669"/>
    <property type="project" value="UniProtKB-SubCell"/>
</dbReference>
<keyword evidence="14" id="KW-1185">Reference proteome</keyword>
<dbReference type="InterPro" id="IPR007235">
    <property type="entry name" value="Glyco_trans_28_C"/>
</dbReference>
<feature type="domain" description="Glycosyl transferase family 28 C-terminal" evidence="12">
    <location>
        <begin position="188"/>
        <end position="346"/>
    </location>
</feature>
<keyword evidence="7 10" id="KW-0472">Membrane</keyword>
<evidence type="ECO:0000256" key="7">
    <source>
        <dbReference type="ARBA" id="ARBA00023136"/>
    </source>
</evidence>
<evidence type="ECO:0000259" key="12">
    <source>
        <dbReference type="Pfam" id="PF04101"/>
    </source>
</evidence>
<dbReference type="GO" id="GO:0051301">
    <property type="term" value="P:cell division"/>
    <property type="evidence" value="ECO:0007669"/>
    <property type="project" value="UniProtKB-KW"/>
</dbReference>
<keyword evidence="8 10" id="KW-0131">Cell cycle</keyword>
<comment type="catalytic activity">
    <reaction evidence="10">
        <text>di-trans,octa-cis-undecaprenyl diphospho-N-acetyl-alpha-D-muramoyl-L-alanyl-D-glutamyl-meso-2,6-diaminopimeloyl-D-alanyl-D-alanine + UDP-N-acetyl-alpha-D-glucosamine = di-trans,octa-cis-undecaprenyl diphospho-[N-acetyl-alpha-D-glucosaminyl-(1-&gt;4)]-N-acetyl-alpha-D-muramoyl-L-alanyl-D-glutamyl-meso-2,6-diaminopimeloyl-D-alanyl-D-alanine + UDP + H(+)</text>
        <dbReference type="Rhea" id="RHEA:31227"/>
        <dbReference type="ChEBI" id="CHEBI:15378"/>
        <dbReference type="ChEBI" id="CHEBI:57705"/>
        <dbReference type="ChEBI" id="CHEBI:58223"/>
        <dbReference type="ChEBI" id="CHEBI:61387"/>
        <dbReference type="ChEBI" id="CHEBI:61388"/>
        <dbReference type="EC" id="2.4.1.227"/>
    </reaction>
</comment>
<dbReference type="Pfam" id="PF03033">
    <property type="entry name" value="Glyco_transf_28"/>
    <property type="match status" value="1"/>
</dbReference>
<dbReference type="GO" id="GO:0051991">
    <property type="term" value="F:UDP-N-acetyl-D-glucosamine:N-acetylmuramoyl-L-alanyl-D-glutamyl-meso-2,6-diaminopimelyl-D-alanyl-D-alanine-diphosphoundecaprenol 4-beta-N-acetylglucosaminlytransferase activity"/>
    <property type="evidence" value="ECO:0007669"/>
    <property type="project" value="RHEA"/>
</dbReference>
<dbReference type="STRING" id="1122198.SAMN02745729_11457"/>
<keyword evidence="1 10" id="KW-1003">Cell membrane</keyword>
<keyword evidence="9 10" id="KW-0961">Cell wall biogenesis/degradation</keyword>
<feature type="binding site" evidence="10">
    <location>
        <begin position="267"/>
        <end position="272"/>
    </location>
    <ligand>
        <name>UDP-N-acetyl-alpha-D-glucosamine</name>
        <dbReference type="ChEBI" id="CHEBI:57705"/>
    </ligand>
</feature>
<dbReference type="GO" id="GO:0050511">
    <property type="term" value="F:undecaprenyldiphospho-muramoylpentapeptide beta-N-acetylglucosaminyltransferase activity"/>
    <property type="evidence" value="ECO:0007669"/>
    <property type="project" value="UniProtKB-UniRule"/>
</dbReference>
<dbReference type="RefSeq" id="WP_091827409.1">
    <property type="nucleotide sequence ID" value="NZ_FNRJ01000014.1"/>
</dbReference>
<evidence type="ECO:0000256" key="5">
    <source>
        <dbReference type="ARBA" id="ARBA00022960"/>
    </source>
</evidence>
<dbReference type="PANTHER" id="PTHR21015:SF22">
    <property type="entry name" value="GLYCOSYLTRANSFERASE"/>
    <property type="match status" value="1"/>
</dbReference>
<dbReference type="GO" id="GO:0005975">
    <property type="term" value="P:carbohydrate metabolic process"/>
    <property type="evidence" value="ECO:0007669"/>
    <property type="project" value="InterPro"/>
</dbReference>
<dbReference type="SUPFAM" id="SSF53756">
    <property type="entry name" value="UDP-Glycosyltransferase/glycogen phosphorylase"/>
    <property type="match status" value="1"/>
</dbReference>
<feature type="binding site" evidence="10">
    <location>
        <position position="293"/>
    </location>
    <ligand>
        <name>UDP-N-acetyl-alpha-D-glucosamine</name>
        <dbReference type="ChEBI" id="CHEBI:57705"/>
    </ligand>
</feature>
<evidence type="ECO:0000256" key="1">
    <source>
        <dbReference type="ARBA" id="ARBA00022475"/>
    </source>
</evidence>
<evidence type="ECO:0000256" key="9">
    <source>
        <dbReference type="ARBA" id="ARBA00023316"/>
    </source>
</evidence>
<comment type="pathway">
    <text evidence="10">Cell wall biogenesis; peptidoglycan biosynthesis.</text>
</comment>
<dbReference type="Gene3D" id="3.40.50.2000">
    <property type="entry name" value="Glycogen Phosphorylase B"/>
    <property type="match status" value="2"/>
</dbReference>
<feature type="binding site" evidence="10">
    <location>
        <position position="127"/>
    </location>
    <ligand>
        <name>UDP-N-acetyl-alpha-D-glucosamine</name>
        <dbReference type="ChEBI" id="CHEBI:57705"/>
    </ligand>
</feature>
<dbReference type="HAMAP" id="MF_00033">
    <property type="entry name" value="MurG"/>
    <property type="match status" value="1"/>
</dbReference>
<evidence type="ECO:0000256" key="10">
    <source>
        <dbReference type="HAMAP-Rule" id="MF_00033"/>
    </source>
</evidence>
<accession>A0A1H4G5V3</accession>
<evidence type="ECO:0000313" key="14">
    <source>
        <dbReference type="Proteomes" id="UP000242469"/>
    </source>
</evidence>
<dbReference type="GO" id="GO:0009252">
    <property type="term" value="P:peptidoglycan biosynthetic process"/>
    <property type="evidence" value="ECO:0007669"/>
    <property type="project" value="UniProtKB-UniRule"/>
</dbReference>
<dbReference type="GO" id="GO:0008360">
    <property type="term" value="P:regulation of cell shape"/>
    <property type="evidence" value="ECO:0007669"/>
    <property type="project" value="UniProtKB-KW"/>
</dbReference>
<dbReference type="InterPro" id="IPR004276">
    <property type="entry name" value="GlycoTrans_28_N"/>
</dbReference>
<feature type="binding site" evidence="10">
    <location>
        <position position="166"/>
    </location>
    <ligand>
        <name>UDP-N-acetyl-alpha-D-glucosamine</name>
        <dbReference type="ChEBI" id="CHEBI:57705"/>
    </ligand>
</feature>
<evidence type="ECO:0000313" key="13">
    <source>
        <dbReference type="EMBL" id="SEB04979.1"/>
    </source>
</evidence>
<keyword evidence="2 10" id="KW-0132">Cell division</keyword>
<gene>
    <name evidence="10" type="primary">murG</name>
    <name evidence="13" type="ORF">SAMN02745729_11457</name>
</gene>
<dbReference type="CDD" id="cd03785">
    <property type="entry name" value="GT28_MurG"/>
    <property type="match status" value="1"/>
</dbReference>
<dbReference type="EC" id="2.4.1.227" evidence="10"/>
<evidence type="ECO:0000256" key="4">
    <source>
        <dbReference type="ARBA" id="ARBA00022679"/>
    </source>
</evidence>
<dbReference type="NCBIfam" id="TIGR01133">
    <property type="entry name" value="murG"/>
    <property type="match status" value="1"/>
</dbReference>
<evidence type="ECO:0000256" key="6">
    <source>
        <dbReference type="ARBA" id="ARBA00022984"/>
    </source>
</evidence>
<dbReference type="InterPro" id="IPR006009">
    <property type="entry name" value="GlcNAc_MurG"/>
</dbReference>
<evidence type="ECO:0000256" key="8">
    <source>
        <dbReference type="ARBA" id="ARBA00023306"/>
    </source>
</evidence>
<keyword evidence="5 10" id="KW-0133">Cell shape</keyword>
<comment type="subcellular location">
    <subcellularLocation>
        <location evidence="10">Cell membrane</location>
        <topology evidence="10">Peripheral membrane protein</topology>
        <orientation evidence="10">Cytoplasmic side</orientation>
    </subcellularLocation>
</comment>
<dbReference type="EMBL" id="FNRJ01000014">
    <property type="protein sequence ID" value="SEB04979.1"/>
    <property type="molecule type" value="Genomic_DNA"/>
</dbReference>
<dbReference type="Proteomes" id="UP000242469">
    <property type="component" value="Unassembled WGS sequence"/>
</dbReference>
<dbReference type="PANTHER" id="PTHR21015">
    <property type="entry name" value="UDP-N-ACETYLGLUCOSAMINE--N-ACETYLMURAMYL-(PENTAPEPTIDE) PYROPHOSPHORYL-UNDECAPRENOL N-ACETYLGLUCOSAMINE TRANSFERASE 1"/>
    <property type="match status" value="1"/>
</dbReference>
<feature type="binding site" evidence="10">
    <location>
        <position position="248"/>
    </location>
    <ligand>
        <name>UDP-N-acetyl-alpha-D-glucosamine</name>
        <dbReference type="ChEBI" id="CHEBI:57705"/>
    </ligand>
</feature>
<organism evidence="13 14">
    <name type="scientific">Marinobacterium iners DSM 11526</name>
    <dbReference type="NCBI Taxonomy" id="1122198"/>
    <lineage>
        <taxon>Bacteria</taxon>
        <taxon>Pseudomonadati</taxon>
        <taxon>Pseudomonadota</taxon>
        <taxon>Gammaproteobacteria</taxon>
        <taxon>Oceanospirillales</taxon>
        <taxon>Oceanospirillaceae</taxon>
        <taxon>Marinobacterium</taxon>
    </lineage>
</organism>
<keyword evidence="4 10" id="KW-0808">Transferase</keyword>
<dbReference type="GO" id="GO:0071555">
    <property type="term" value="P:cell wall organization"/>
    <property type="evidence" value="ECO:0007669"/>
    <property type="project" value="UniProtKB-KW"/>
</dbReference>
<evidence type="ECO:0000256" key="2">
    <source>
        <dbReference type="ARBA" id="ARBA00022618"/>
    </source>
</evidence>
<comment type="function">
    <text evidence="10">Cell wall formation. Catalyzes the transfer of a GlcNAc subunit on undecaprenyl-pyrophosphoryl-MurNAc-pentapeptide (lipid intermediate I) to form undecaprenyl-pyrophosphoryl-MurNAc-(pentapeptide)GlcNAc (lipid intermediate II).</text>
</comment>
<dbReference type="AlphaFoldDB" id="A0A1H4G5V3"/>
<evidence type="ECO:0000256" key="3">
    <source>
        <dbReference type="ARBA" id="ARBA00022676"/>
    </source>
</evidence>
<feature type="binding site" evidence="10">
    <location>
        <begin position="15"/>
        <end position="17"/>
    </location>
    <ligand>
        <name>UDP-N-acetyl-alpha-D-glucosamine</name>
        <dbReference type="ChEBI" id="CHEBI:57705"/>
    </ligand>
</feature>